<dbReference type="EMBL" id="JACVVK020000144">
    <property type="protein sequence ID" value="KAK7488950.1"/>
    <property type="molecule type" value="Genomic_DNA"/>
</dbReference>
<feature type="transmembrane region" description="Helical" evidence="1">
    <location>
        <begin position="32"/>
        <end position="53"/>
    </location>
</feature>
<keyword evidence="1" id="KW-0472">Membrane</keyword>
<feature type="non-terminal residue" evidence="3">
    <location>
        <position position="71"/>
    </location>
</feature>
<comment type="caution">
    <text evidence="3">The sequence shown here is derived from an EMBL/GenBank/DDBJ whole genome shotgun (WGS) entry which is preliminary data.</text>
</comment>
<dbReference type="AlphaFoldDB" id="A0ABD0KQF2"/>
<evidence type="ECO:0000313" key="4">
    <source>
        <dbReference type="Proteomes" id="UP001519460"/>
    </source>
</evidence>
<protein>
    <submittedName>
        <fullName evidence="3">Uncharacterized protein</fullName>
    </submittedName>
</protein>
<keyword evidence="1" id="KW-0812">Transmembrane</keyword>
<evidence type="ECO:0000256" key="1">
    <source>
        <dbReference type="SAM" id="Phobius"/>
    </source>
</evidence>
<reference evidence="3 4" key="1">
    <citation type="journal article" date="2023" name="Sci. Data">
        <title>Genome assembly of the Korean intertidal mud-creeper Batillaria attramentaria.</title>
        <authorList>
            <person name="Patra A.K."/>
            <person name="Ho P.T."/>
            <person name="Jun S."/>
            <person name="Lee S.J."/>
            <person name="Kim Y."/>
            <person name="Won Y.J."/>
        </authorList>
    </citation>
    <scope>NUCLEOTIDE SEQUENCE [LARGE SCALE GENOMIC DNA]</scope>
    <source>
        <strain evidence="3">Wonlab-2016</strain>
    </source>
</reference>
<keyword evidence="2" id="KW-0732">Signal</keyword>
<accession>A0ABD0KQF2</accession>
<keyword evidence="1" id="KW-1133">Transmembrane helix</keyword>
<evidence type="ECO:0000256" key="2">
    <source>
        <dbReference type="SAM" id="SignalP"/>
    </source>
</evidence>
<evidence type="ECO:0000313" key="3">
    <source>
        <dbReference type="EMBL" id="KAK7488950.1"/>
    </source>
</evidence>
<gene>
    <name evidence="3" type="ORF">BaRGS_00019754</name>
</gene>
<dbReference type="Proteomes" id="UP001519460">
    <property type="component" value="Unassembled WGS sequence"/>
</dbReference>
<keyword evidence="4" id="KW-1185">Reference proteome</keyword>
<organism evidence="3 4">
    <name type="scientific">Batillaria attramentaria</name>
    <dbReference type="NCBI Taxonomy" id="370345"/>
    <lineage>
        <taxon>Eukaryota</taxon>
        <taxon>Metazoa</taxon>
        <taxon>Spiralia</taxon>
        <taxon>Lophotrochozoa</taxon>
        <taxon>Mollusca</taxon>
        <taxon>Gastropoda</taxon>
        <taxon>Caenogastropoda</taxon>
        <taxon>Sorbeoconcha</taxon>
        <taxon>Cerithioidea</taxon>
        <taxon>Batillariidae</taxon>
        <taxon>Batillaria</taxon>
    </lineage>
</organism>
<feature type="signal peptide" evidence="2">
    <location>
        <begin position="1"/>
        <end position="22"/>
    </location>
</feature>
<sequence length="71" mass="8015">MVKIGHISDFLLLVVFLPWTSASDDGPDYNEIWMGIVSTLIPALVIFFVGYVVTHCFAERCATFCEKRDCL</sequence>
<name>A0ABD0KQF2_9CAEN</name>
<feature type="chain" id="PRO_5044873811" evidence="2">
    <location>
        <begin position="23"/>
        <end position="71"/>
    </location>
</feature>
<proteinExistence type="predicted"/>